<organism evidence="1 2">
    <name type="scientific">Floridaenema evergladense BLCC-F167</name>
    <dbReference type="NCBI Taxonomy" id="3153639"/>
    <lineage>
        <taxon>Bacteria</taxon>
        <taxon>Bacillati</taxon>
        <taxon>Cyanobacteriota</taxon>
        <taxon>Cyanophyceae</taxon>
        <taxon>Oscillatoriophycideae</taxon>
        <taxon>Aerosakkonematales</taxon>
        <taxon>Aerosakkonemataceae</taxon>
        <taxon>Floridanema</taxon>
        <taxon>Floridanema evergladense</taxon>
    </lineage>
</organism>
<dbReference type="RefSeq" id="WP_413279653.1">
    <property type="nucleotide sequence ID" value="NZ_JBHFNT010000203.1"/>
</dbReference>
<evidence type="ECO:0000313" key="1">
    <source>
        <dbReference type="EMBL" id="MFB2837301.1"/>
    </source>
</evidence>
<gene>
    <name evidence="1" type="ORF">ACE1CA_22470</name>
</gene>
<reference evidence="1 2" key="1">
    <citation type="submission" date="2024-09" db="EMBL/GenBank/DDBJ databases">
        <title>Floridaenema gen nov. (Aerosakkonemataceae, Aerosakkonematales ord. nov., Cyanobacteria) from benthic tropical and subtropical fresh waters, with the description of four new species.</title>
        <authorList>
            <person name="Moretto J.A."/>
            <person name="Berthold D.E."/>
            <person name="Lefler F.W."/>
            <person name="Huang I.-S."/>
            <person name="Laughinghouse H. IV."/>
        </authorList>
    </citation>
    <scope>NUCLEOTIDE SEQUENCE [LARGE SCALE GENOMIC DNA]</scope>
    <source>
        <strain evidence="1 2">BLCC-F167</strain>
    </source>
</reference>
<proteinExistence type="predicted"/>
<accession>A0ABV4WRG2</accession>
<dbReference type="EMBL" id="JBHFNT010000203">
    <property type="protein sequence ID" value="MFB2837301.1"/>
    <property type="molecule type" value="Genomic_DNA"/>
</dbReference>
<evidence type="ECO:0000313" key="2">
    <source>
        <dbReference type="Proteomes" id="UP001576780"/>
    </source>
</evidence>
<keyword evidence="2" id="KW-1185">Reference proteome</keyword>
<sequence length="97" mass="10102">MQSPSSLNQSTFTISAKSIFASKTFWGATFTALAAIAPIVGTAVEKHKLTVDETVKIAVILFGTGATVAGRVQAKDSVYTPDCLPGPNKSDVEPSQS</sequence>
<dbReference type="Proteomes" id="UP001576780">
    <property type="component" value="Unassembled WGS sequence"/>
</dbReference>
<comment type="caution">
    <text evidence="1">The sequence shown here is derived from an EMBL/GenBank/DDBJ whole genome shotgun (WGS) entry which is preliminary data.</text>
</comment>
<protein>
    <submittedName>
        <fullName evidence="1">Uncharacterized protein</fullName>
    </submittedName>
</protein>
<name>A0ABV4WRG2_9CYAN</name>